<feature type="domain" description="Helicase C-terminal" evidence="3">
    <location>
        <begin position="190"/>
        <end position="340"/>
    </location>
</feature>
<dbReference type="InterPro" id="IPR001650">
    <property type="entry name" value="Helicase_C-like"/>
</dbReference>
<dbReference type="Pfam" id="PF00176">
    <property type="entry name" value="SNF2-rel_dom"/>
    <property type="match status" value="1"/>
</dbReference>
<dbReference type="InterPro" id="IPR000330">
    <property type="entry name" value="SNF2_N"/>
</dbReference>
<dbReference type="PROSITE" id="PS51192">
    <property type="entry name" value="HELICASE_ATP_BIND_1"/>
    <property type="match status" value="1"/>
</dbReference>
<feature type="domain" description="Helicase ATP-binding" evidence="2">
    <location>
        <begin position="1"/>
        <end position="45"/>
    </location>
</feature>
<evidence type="ECO:0000256" key="1">
    <source>
        <dbReference type="ARBA" id="ARBA00022801"/>
    </source>
</evidence>
<dbReference type="SUPFAM" id="SSF52540">
    <property type="entry name" value="P-loop containing nucleoside triphosphate hydrolases"/>
    <property type="match status" value="2"/>
</dbReference>
<dbReference type="EMBL" id="JROU02000457">
    <property type="protein sequence ID" value="OEH79235.1"/>
    <property type="molecule type" value="Genomic_DNA"/>
</dbReference>
<dbReference type="InterPro" id="IPR049730">
    <property type="entry name" value="SNF2/RAD54-like_C"/>
</dbReference>
<protein>
    <submittedName>
        <fullName evidence="4">Snf2 family N-terminal domain-containing protein</fullName>
    </submittedName>
</protein>
<dbReference type="Gene3D" id="3.40.50.300">
    <property type="entry name" value="P-loop containing nucleotide triphosphate hydrolases"/>
    <property type="match status" value="1"/>
</dbReference>
<keyword evidence="1" id="KW-0378">Hydrolase</keyword>
<dbReference type="Gene3D" id="3.40.50.10810">
    <property type="entry name" value="Tandem AAA-ATPase domain"/>
    <property type="match status" value="1"/>
</dbReference>
<dbReference type="AlphaFoldDB" id="A0A1D3D706"/>
<dbReference type="VEuPathDB" id="ToxoDB:LOC34623283"/>
<dbReference type="InParanoid" id="A0A1D3D706"/>
<evidence type="ECO:0000313" key="4">
    <source>
        <dbReference type="EMBL" id="OEH79235.1"/>
    </source>
</evidence>
<gene>
    <name evidence="4" type="ORF">cyc_07288</name>
</gene>
<dbReference type="InterPro" id="IPR014001">
    <property type="entry name" value="Helicase_ATP-bd"/>
</dbReference>
<dbReference type="CDD" id="cd18793">
    <property type="entry name" value="SF2_C_SNF"/>
    <property type="match status" value="1"/>
</dbReference>
<evidence type="ECO:0000259" key="2">
    <source>
        <dbReference type="PROSITE" id="PS51192"/>
    </source>
</evidence>
<dbReference type="InterPro" id="IPR038718">
    <property type="entry name" value="SNF2-like_sf"/>
</dbReference>
<name>A0A1D3D706_9EIME</name>
<reference evidence="4 5" key="1">
    <citation type="journal article" date="2016" name="BMC Genomics">
        <title>Comparative genomics reveals Cyclospora cayetanensis possesses coccidia-like metabolism and invasion components but unique surface antigens.</title>
        <authorList>
            <person name="Liu S."/>
            <person name="Wang L."/>
            <person name="Zheng H."/>
            <person name="Xu Z."/>
            <person name="Roellig D.M."/>
            <person name="Li N."/>
            <person name="Frace M.A."/>
            <person name="Tang K."/>
            <person name="Arrowood M.J."/>
            <person name="Moss D.M."/>
            <person name="Zhang L."/>
            <person name="Feng Y."/>
            <person name="Xiao L."/>
        </authorList>
    </citation>
    <scope>NUCLEOTIDE SEQUENCE [LARGE SCALE GENOMIC DNA]</scope>
    <source>
        <strain evidence="4 5">CHN_HEN01</strain>
    </source>
</reference>
<dbReference type="GO" id="GO:0005524">
    <property type="term" value="F:ATP binding"/>
    <property type="evidence" value="ECO:0007669"/>
    <property type="project" value="InterPro"/>
</dbReference>
<evidence type="ECO:0000259" key="3">
    <source>
        <dbReference type="PROSITE" id="PS51194"/>
    </source>
</evidence>
<dbReference type="Pfam" id="PF00271">
    <property type="entry name" value="Helicase_C"/>
    <property type="match status" value="1"/>
</dbReference>
<sequence>MKNSKSKFHLSVSSFCASHRLLLTGTPLQNNLTELWSLLNFLLPKIFSCADDFEKWFSQPFEVHGMSVEGGPEGGAPGGSLLNEEEQLLVINRLHAVLRPFLLRRVKKDVLKDMPEKKEYLVHIPLTEWQRLVYKNLQDKGLSSAREFFSKRSLHNTLMQLRKIANHPYLFVDEYSLNETLVTASGKFECLDRMLPKLIHFRHKTLIFSQMTQVLDLMADYLDMRGIKHERLDGSVGLQERKERIDSFNQKNEDAMVFMLSTRHVLLEAGGLGLNLQAADTVILFDSDFNPHQDLQAMCRAHRVGQTKQVKVFRLVTISGVEEVILQRANKKLSIDQKAR</sequence>
<organism evidence="4 5">
    <name type="scientific">Cyclospora cayetanensis</name>
    <dbReference type="NCBI Taxonomy" id="88456"/>
    <lineage>
        <taxon>Eukaryota</taxon>
        <taxon>Sar</taxon>
        <taxon>Alveolata</taxon>
        <taxon>Apicomplexa</taxon>
        <taxon>Conoidasida</taxon>
        <taxon>Coccidia</taxon>
        <taxon>Eucoccidiorida</taxon>
        <taxon>Eimeriorina</taxon>
        <taxon>Eimeriidae</taxon>
        <taxon>Cyclospora</taxon>
    </lineage>
</organism>
<proteinExistence type="predicted"/>
<comment type="caution">
    <text evidence="4">The sequence shown here is derived from an EMBL/GenBank/DDBJ whole genome shotgun (WGS) entry which is preliminary data.</text>
</comment>
<dbReference type="PROSITE" id="PS51194">
    <property type="entry name" value="HELICASE_CTER"/>
    <property type="match status" value="1"/>
</dbReference>
<dbReference type="GO" id="GO:0016787">
    <property type="term" value="F:hydrolase activity"/>
    <property type="evidence" value="ECO:0007669"/>
    <property type="project" value="UniProtKB-KW"/>
</dbReference>
<dbReference type="SMART" id="SM00490">
    <property type="entry name" value="HELICc"/>
    <property type="match status" value="1"/>
</dbReference>
<dbReference type="PANTHER" id="PTHR10799">
    <property type="entry name" value="SNF2/RAD54 HELICASE FAMILY"/>
    <property type="match status" value="1"/>
</dbReference>
<dbReference type="InterPro" id="IPR027417">
    <property type="entry name" value="P-loop_NTPase"/>
</dbReference>
<dbReference type="Proteomes" id="UP000095192">
    <property type="component" value="Unassembled WGS sequence"/>
</dbReference>
<accession>A0A1D3D706</accession>
<dbReference type="VEuPathDB" id="ToxoDB:cyc_07288"/>
<keyword evidence="5" id="KW-1185">Reference proteome</keyword>
<evidence type="ECO:0000313" key="5">
    <source>
        <dbReference type="Proteomes" id="UP000095192"/>
    </source>
</evidence>